<comment type="caution">
    <text evidence="3">The sequence shown here is derived from an EMBL/GenBank/DDBJ whole genome shotgun (WGS) entry which is preliminary data.</text>
</comment>
<keyword evidence="2" id="KW-0378">Hydrolase</keyword>
<evidence type="ECO:0000256" key="2">
    <source>
        <dbReference type="ARBA" id="ARBA00022801"/>
    </source>
</evidence>
<dbReference type="GO" id="GO:0004065">
    <property type="term" value="F:arylsulfatase activity"/>
    <property type="evidence" value="ECO:0007669"/>
    <property type="project" value="TreeGrafter"/>
</dbReference>
<proteinExistence type="inferred from homology"/>
<dbReference type="Gene3D" id="3.40.720.10">
    <property type="entry name" value="Alkaline Phosphatase, subunit A"/>
    <property type="match status" value="1"/>
</dbReference>
<accession>M5RUL8</accession>
<dbReference type="InterPro" id="IPR017850">
    <property type="entry name" value="Alkaline_phosphatase_core_sf"/>
</dbReference>
<organism evidence="3 4">
    <name type="scientific">Rhodopirellula maiorica SM1</name>
    <dbReference type="NCBI Taxonomy" id="1265738"/>
    <lineage>
        <taxon>Bacteria</taxon>
        <taxon>Pseudomonadati</taxon>
        <taxon>Planctomycetota</taxon>
        <taxon>Planctomycetia</taxon>
        <taxon>Pirellulales</taxon>
        <taxon>Pirellulaceae</taxon>
        <taxon>Novipirellula</taxon>
    </lineage>
</organism>
<dbReference type="SUPFAM" id="SSF53649">
    <property type="entry name" value="Alkaline phosphatase-like"/>
    <property type="match status" value="1"/>
</dbReference>
<gene>
    <name evidence="3" type="ORF">RMSM_00206</name>
</gene>
<name>M5RUL8_9BACT</name>
<dbReference type="InterPro" id="IPR050738">
    <property type="entry name" value="Sulfatase"/>
</dbReference>
<evidence type="ECO:0000313" key="4">
    <source>
        <dbReference type="Proteomes" id="UP000011991"/>
    </source>
</evidence>
<dbReference type="PANTHER" id="PTHR42693:SF53">
    <property type="entry name" value="ENDO-4-O-SULFATASE"/>
    <property type="match status" value="1"/>
</dbReference>
<dbReference type="EMBL" id="ANOG01000025">
    <property type="protein sequence ID" value="EMI22876.1"/>
    <property type="molecule type" value="Genomic_DNA"/>
</dbReference>
<evidence type="ECO:0000256" key="1">
    <source>
        <dbReference type="ARBA" id="ARBA00008779"/>
    </source>
</evidence>
<protein>
    <submittedName>
        <fullName evidence="3">Sulfatase atsG</fullName>
    </submittedName>
</protein>
<dbReference type="AlphaFoldDB" id="M5RUL8"/>
<dbReference type="Proteomes" id="UP000011991">
    <property type="component" value="Unassembled WGS sequence"/>
</dbReference>
<dbReference type="PATRIC" id="fig|1265738.3.peg.214"/>
<dbReference type="PANTHER" id="PTHR42693">
    <property type="entry name" value="ARYLSULFATASE FAMILY MEMBER"/>
    <property type="match status" value="1"/>
</dbReference>
<comment type="similarity">
    <text evidence="1">Belongs to the sulfatase family.</text>
</comment>
<evidence type="ECO:0000313" key="3">
    <source>
        <dbReference type="EMBL" id="EMI22876.1"/>
    </source>
</evidence>
<keyword evidence="4" id="KW-1185">Reference proteome</keyword>
<reference evidence="3 4" key="1">
    <citation type="journal article" date="2013" name="Mar. Genomics">
        <title>Expression of sulfatases in Rhodopirellula baltica and the diversity of sulfatases in the genus Rhodopirellula.</title>
        <authorList>
            <person name="Wegner C.E."/>
            <person name="Richter-Heitmann T."/>
            <person name="Klindworth A."/>
            <person name="Klockow C."/>
            <person name="Richter M."/>
            <person name="Achstetter T."/>
            <person name="Glockner F.O."/>
            <person name="Harder J."/>
        </authorList>
    </citation>
    <scope>NUCLEOTIDE SEQUENCE [LARGE SCALE GENOMIC DNA]</scope>
    <source>
        <strain evidence="3 4">SM1</strain>
    </source>
</reference>
<sequence>MITGKHPGLKAGTVRNEIITALDIPATTLAMAGVSLPDYLDGQDLFSSEYKPVRYVISARDRCDYTIDRIRTVRSDQLRYIRNFYPDRPMLQPQYRDNKKDVLDLKRLHQAGQLNDYQEQHWFGVRPTEELYDIANDPHQINNLAGDPQYADVLREHRDVLDKWIKETNDQGQYPESVVQLKATYELWKDKSVFKNADVNPEYDQFRN</sequence>